<dbReference type="SUPFAM" id="SSF48403">
    <property type="entry name" value="Ankyrin repeat"/>
    <property type="match status" value="1"/>
</dbReference>
<keyword evidence="2" id="KW-0813">Transport</keyword>
<evidence type="ECO:0000313" key="13">
    <source>
        <dbReference type="EnsemblMetazoa" id="HelroP77785"/>
    </source>
</evidence>
<keyword evidence="11" id="KW-0812">Transmembrane</keyword>
<dbReference type="EMBL" id="AMQM01003916">
    <property type="status" value="NOT_ANNOTATED_CDS"/>
    <property type="molecule type" value="Genomic_DNA"/>
</dbReference>
<dbReference type="SMART" id="SM00248">
    <property type="entry name" value="ANK"/>
    <property type="match status" value="5"/>
</dbReference>
<accession>T1G339</accession>
<dbReference type="EnsemblMetazoa" id="HelroT77785">
    <property type="protein sequence ID" value="HelroP77785"/>
    <property type="gene ID" value="HelroG77785"/>
</dbReference>
<feature type="transmembrane region" description="Helical" evidence="11">
    <location>
        <begin position="502"/>
        <end position="524"/>
    </location>
</feature>
<dbReference type="InParanoid" id="T1G339"/>
<dbReference type="Pfam" id="PF13606">
    <property type="entry name" value="Ank_3"/>
    <property type="match status" value="1"/>
</dbReference>
<reference evidence="13" key="3">
    <citation type="submission" date="2015-06" db="UniProtKB">
        <authorList>
            <consortium name="EnsemblMetazoa"/>
        </authorList>
    </citation>
    <scope>IDENTIFICATION</scope>
</reference>
<dbReference type="KEGG" id="hro:HELRODRAFT_77785"/>
<dbReference type="OMA" id="FRELILM"/>
<keyword evidence="11" id="KW-1133">Transmembrane helix</keyword>
<dbReference type="PROSITE" id="PS50297">
    <property type="entry name" value="ANK_REP_REGION"/>
    <property type="match status" value="2"/>
</dbReference>
<protein>
    <submittedName>
        <fullName evidence="12 13">Uncharacterized protein</fullName>
    </submittedName>
</protein>
<reference evidence="14" key="1">
    <citation type="submission" date="2012-12" db="EMBL/GenBank/DDBJ databases">
        <authorList>
            <person name="Hellsten U."/>
            <person name="Grimwood J."/>
            <person name="Chapman J.A."/>
            <person name="Shapiro H."/>
            <person name="Aerts A."/>
            <person name="Otillar R.P."/>
            <person name="Terry A.Y."/>
            <person name="Boore J.L."/>
            <person name="Simakov O."/>
            <person name="Marletaz F."/>
            <person name="Cho S.-J."/>
            <person name="Edsinger-Gonzales E."/>
            <person name="Havlak P."/>
            <person name="Kuo D.-H."/>
            <person name="Larsson T."/>
            <person name="Lv J."/>
            <person name="Arendt D."/>
            <person name="Savage R."/>
            <person name="Osoegawa K."/>
            <person name="de Jong P."/>
            <person name="Lindberg D.R."/>
            <person name="Seaver E.C."/>
            <person name="Weisblat D.A."/>
            <person name="Putnam N.H."/>
            <person name="Grigoriev I.V."/>
            <person name="Rokhsar D.S."/>
        </authorList>
    </citation>
    <scope>NUCLEOTIDE SEQUENCE</scope>
</reference>
<feature type="repeat" description="ANK" evidence="10">
    <location>
        <begin position="60"/>
        <end position="92"/>
    </location>
</feature>
<dbReference type="GeneID" id="20215487"/>
<reference evidence="12 14" key="2">
    <citation type="journal article" date="2013" name="Nature">
        <title>Insights into bilaterian evolution from three spiralian genomes.</title>
        <authorList>
            <person name="Simakov O."/>
            <person name="Marletaz F."/>
            <person name="Cho S.J."/>
            <person name="Edsinger-Gonzales E."/>
            <person name="Havlak P."/>
            <person name="Hellsten U."/>
            <person name="Kuo D.H."/>
            <person name="Larsson T."/>
            <person name="Lv J."/>
            <person name="Arendt D."/>
            <person name="Savage R."/>
            <person name="Osoegawa K."/>
            <person name="de Jong P."/>
            <person name="Grimwood J."/>
            <person name="Chapman J.A."/>
            <person name="Shapiro H."/>
            <person name="Aerts A."/>
            <person name="Otillar R.P."/>
            <person name="Terry A.Y."/>
            <person name="Boore J.L."/>
            <person name="Grigoriev I.V."/>
            <person name="Lindberg D.R."/>
            <person name="Seaver E.C."/>
            <person name="Weisblat D.A."/>
            <person name="Putnam N.H."/>
            <person name="Rokhsar D.S."/>
        </authorList>
    </citation>
    <scope>NUCLEOTIDE SEQUENCE</scope>
</reference>
<keyword evidence="6" id="KW-0677">Repeat</keyword>
<dbReference type="RefSeq" id="XP_009016645.1">
    <property type="nucleotide sequence ID" value="XM_009018397.1"/>
</dbReference>
<feature type="transmembrane region" description="Helical" evidence="11">
    <location>
        <begin position="323"/>
        <end position="342"/>
    </location>
</feature>
<dbReference type="PROSITE" id="PS50088">
    <property type="entry name" value="ANK_REPEAT"/>
    <property type="match status" value="2"/>
</dbReference>
<dbReference type="AlphaFoldDB" id="T1G339"/>
<keyword evidence="14" id="KW-1185">Reference proteome</keyword>
<feature type="transmembrane region" description="Helical" evidence="11">
    <location>
        <begin position="429"/>
        <end position="451"/>
    </location>
</feature>
<feature type="transmembrane region" description="Helical" evidence="11">
    <location>
        <begin position="402"/>
        <end position="422"/>
    </location>
</feature>
<evidence type="ECO:0000256" key="9">
    <source>
        <dbReference type="ARBA" id="ARBA00023303"/>
    </source>
</evidence>
<keyword evidence="8" id="KW-0406">Ion transport</keyword>
<dbReference type="Pfam" id="PF12796">
    <property type="entry name" value="Ank_2"/>
    <property type="match status" value="1"/>
</dbReference>
<dbReference type="GO" id="GO:0005886">
    <property type="term" value="C:plasma membrane"/>
    <property type="evidence" value="ECO:0000318"/>
    <property type="project" value="GO_Central"/>
</dbReference>
<keyword evidence="10" id="KW-0040">ANK repeat</keyword>
<evidence type="ECO:0000313" key="12">
    <source>
        <dbReference type="EMBL" id="ESO05330.1"/>
    </source>
</evidence>
<evidence type="ECO:0000256" key="6">
    <source>
        <dbReference type="ARBA" id="ARBA00022737"/>
    </source>
</evidence>
<dbReference type="EMBL" id="KB096365">
    <property type="protein sequence ID" value="ESO05330.1"/>
    <property type="molecule type" value="Genomic_DNA"/>
</dbReference>
<sequence length="645" mass="74120">MFKEHEGCWQLRKRGSVGESIIHLAVLYSKSSHIYKEITKVLLNIFPKLALDLYEGEEYYGMSGLHIAIVNGDLELVKLFVEKGSDISQRATGKFFLPDDQKNGPSTESTNYYGRAYYGEYPLAFAACFGYESIYDYLMEQGADPDQADSFGNTVLHMMVICNQTAMLSAAMRHQFKRPNLCLANQQNLTPLTLASKLGRMEIFSEIIELQSYEIWRYSNITCSVHPLGPLDTIGQNGAFNPNAALVYITNGVSENHLEMLDDGIIKQLLLDKWKNFAKRRFLERVLLAVFHLLVLSVAIYLRDDVVFVDYIFPPNVTDIIRYFAEVVVLAYCLVTVVIQVFEMKTQGLSAYVQRETPAKCVFNVSCVFIIICLPVRCLHYQTAEKILLALAAPCAWANLLFYARLDIFFCFFIGVFVVVFYQMLRGDLARFGIIYIIFFIGFGQSFSFLFKTTKPATPDCKASQLPFETIGGTIMKLFEMTLGDYQYESFSRTANPILTKLIFILFAIMVPILLLSMLIAMFVHTYEQIIKRSEKEWKRQWAKIILVLERTFSPKQLVHFQENYSVCIGGNTNPIRGLMVIKNTFKTKARQRKDALANWKVRFLRKLFFKFLKYFINVSKETVQNGKKKVSFHSTLTCWARKFK</sequence>
<dbReference type="GO" id="GO:0098703">
    <property type="term" value="P:calcium ion import across plasma membrane"/>
    <property type="evidence" value="ECO:0000318"/>
    <property type="project" value="GO_Central"/>
</dbReference>
<evidence type="ECO:0000256" key="5">
    <source>
        <dbReference type="ARBA" id="ARBA00022673"/>
    </source>
</evidence>
<comment type="subcellular location">
    <subcellularLocation>
        <location evidence="1">Cell membrane</location>
        <topology evidence="1">Multi-pass membrane protein</topology>
    </subcellularLocation>
</comment>
<evidence type="ECO:0000256" key="8">
    <source>
        <dbReference type="ARBA" id="ARBA00023065"/>
    </source>
</evidence>
<proteinExistence type="predicted"/>
<keyword evidence="5" id="KW-0107">Calcium channel</keyword>
<dbReference type="eggNOG" id="KOG3676">
    <property type="taxonomic scope" value="Eukaryota"/>
</dbReference>
<gene>
    <name evidence="13" type="primary">20215487</name>
    <name evidence="12" type="ORF">HELRODRAFT_77785</name>
</gene>
<dbReference type="HOGENOM" id="CLU_004840_1_0_1"/>
<feature type="repeat" description="ANK" evidence="10">
    <location>
        <begin position="118"/>
        <end position="150"/>
    </location>
</feature>
<dbReference type="InterPro" id="IPR002110">
    <property type="entry name" value="Ankyrin_rpt"/>
</dbReference>
<evidence type="ECO:0000313" key="14">
    <source>
        <dbReference type="Proteomes" id="UP000015101"/>
    </source>
</evidence>
<evidence type="ECO:0000256" key="10">
    <source>
        <dbReference type="PROSITE-ProRule" id="PRU00023"/>
    </source>
</evidence>
<dbReference type="GO" id="GO:0005262">
    <property type="term" value="F:calcium channel activity"/>
    <property type="evidence" value="ECO:0000318"/>
    <property type="project" value="GO_Central"/>
</dbReference>
<dbReference type="STRING" id="6412.T1G339"/>
<dbReference type="FunCoup" id="T1G339">
    <property type="interactions" value="1"/>
</dbReference>
<dbReference type="OrthoDB" id="533508at2759"/>
<keyword evidence="4" id="KW-0109">Calcium transport</keyword>
<dbReference type="PANTHER" id="PTHR10582">
    <property type="entry name" value="TRANSIENT RECEPTOR POTENTIAL ION CHANNEL PROTEIN"/>
    <property type="match status" value="1"/>
</dbReference>
<organism evidence="13 14">
    <name type="scientific">Helobdella robusta</name>
    <name type="common">Californian leech</name>
    <dbReference type="NCBI Taxonomy" id="6412"/>
    <lineage>
        <taxon>Eukaryota</taxon>
        <taxon>Metazoa</taxon>
        <taxon>Spiralia</taxon>
        <taxon>Lophotrochozoa</taxon>
        <taxon>Annelida</taxon>
        <taxon>Clitellata</taxon>
        <taxon>Hirudinea</taxon>
        <taxon>Rhynchobdellida</taxon>
        <taxon>Glossiphoniidae</taxon>
        <taxon>Helobdella</taxon>
    </lineage>
</organism>
<keyword evidence="11" id="KW-0472">Membrane</keyword>
<feature type="transmembrane region" description="Helical" evidence="11">
    <location>
        <begin position="282"/>
        <end position="303"/>
    </location>
</feature>
<dbReference type="Gene3D" id="1.25.40.20">
    <property type="entry name" value="Ankyrin repeat-containing domain"/>
    <property type="match status" value="1"/>
</dbReference>
<keyword evidence="3" id="KW-1003">Cell membrane</keyword>
<dbReference type="Proteomes" id="UP000015101">
    <property type="component" value="Unassembled WGS sequence"/>
</dbReference>
<keyword evidence="9" id="KW-0407">Ion channel</keyword>
<evidence type="ECO:0000256" key="3">
    <source>
        <dbReference type="ARBA" id="ARBA00022475"/>
    </source>
</evidence>
<dbReference type="CTD" id="20215487"/>
<keyword evidence="7" id="KW-0106">Calcium</keyword>
<feature type="transmembrane region" description="Helical" evidence="11">
    <location>
        <begin position="362"/>
        <end position="382"/>
    </location>
</feature>
<evidence type="ECO:0000256" key="1">
    <source>
        <dbReference type="ARBA" id="ARBA00004651"/>
    </source>
</evidence>
<dbReference type="InterPro" id="IPR036770">
    <property type="entry name" value="Ankyrin_rpt-contain_sf"/>
</dbReference>
<evidence type="ECO:0000256" key="2">
    <source>
        <dbReference type="ARBA" id="ARBA00022448"/>
    </source>
</evidence>
<evidence type="ECO:0000256" key="4">
    <source>
        <dbReference type="ARBA" id="ARBA00022568"/>
    </source>
</evidence>
<evidence type="ECO:0000256" key="11">
    <source>
        <dbReference type="SAM" id="Phobius"/>
    </source>
</evidence>
<name>T1G339_HELRO</name>
<evidence type="ECO:0000256" key="7">
    <source>
        <dbReference type="ARBA" id="ARBA00022837"/>
    </source>
</evidence>
<dbReference type="PANTHER" id="PTHR10582:SF2">
    <property type="entry name" value="INACTIVE"/>
    <property type="match status" value="1"/>
</dbReference>
<dbReference type="InterPro" id="IPR024862">
    <property type="entry name" value="TRPV"/>
</dbReference>